<feature type="transmembrane region" description="Helical" evidence="11">
    <location>
        <begin position="241"/>
        <end position="265"/>
    </location>
</feature>
<evidence type="ECO:0000256" key="2">
    <source>
        <dbReference type="ARBA" id="ARBA00004429"/>
    </source>
</evidence>
<keyword evidence="4" id="KW-0813">Transport</keyword>
<evidence type="ECO:0000256" key="4">
    <source>
        <dbReference type="ARBA" id="ARBA00022448"/>
    </source>
</evidence>
<keyword evidence="6" id="KW-0997">Cell inner membrane</keyword>
<comment type="subcellular location">
    <subcellularLocation>
        <location evidence="2">Cell inner membrane</location>
        <topology evidence="2">Multi-pass membrane protein</topology>
    </subcellularLocation>
</comment>
<comment type="function">
    <text evidence="1">Intake of glucose and galactose.</text>
</comment>
<feature type="domain" description="Major facilitator superfamily (MFS) profile" evidence="12">
    <location>
        <begin position="29"/>
        <end position="414"/>
    </location>
</feature>
<protein>
    <submittedName>
        <fullName evidence="13">Sugar MFS transporter</fullName>
    </submittedName>
</protein>
<evidence type="ECO:0000259" key="12">
    <source>
        <dbReference type="PROSITE" id="PS50850"/>
    </source>
</evidence>
<dbReference type="Proteomes" id="UP001170954">
    <property type="component" value="Unassembled WGS sequence"/>
</dbReference>
<evidence type="ECO:0000256" key="3">
    <source>
        <dbReference type="ARBA" id="ARBA00009120"/>
    </source>
</evidence>
<reference evidence="13" key="2">
    <citation type="journal article" date="2022" name="Sci. Total Environ.">
        <title>Prevalence, transmission, and molecular epidemiology of tet(X)-positive bacteria among humans, animals, and environmental niches in China: An epidemiological, and genomic-based study.</title>
        <authorList>
            <person name="Dong N."/>
            <person name="Zeng Y."/>
            <person name="Cai C."/>
            <person name="Sun C."/>
            <person name="Lu J."/>
            <person name="Liu C."/>
            <person name="Zhou H."/>
            <person name="Sun Q."/>
            <person name="Shu L."/>
            <person name="Wang H."/>
            <person name="Wang Y."/>
            <person name="Wang S."/>
            <person name="Wu C."/>
            <person name="Chan E.W."/>
            <person name="Chen G."/>
            <person name="Shen Z."/>
            <person name="Chen S."/>
            <person name="Zhang R."/>
        </authorList>
    </citation>
    <scope>NUCLEOTIDE SEQUENCE</scope>
    <source>
        <strain evidence="13">R1692</strain>
    </source>
</reference>
<dbReference type="PANTHER" id="PTHR43702:SF3">
    <property type="entry name" value="PROTEIN TSGA"/>
    <property type="match status" value="1"/>
</dbReference>
<comment type="similarity">
    <text evidence="3">Belongs to the major facilitator superfamily. FHS transporter (TC 2.A.1.7) family.</text>
</comment>
<evidence type="ECO:0000313" key="13">
    <source>
        <dbReference type="EMBL" id="MDM1050056.1"/>
    </source>
</evidence>
<keyword evidence="8 11" id="KW-0812">Transmembrane</keyword>
<dbReference type="InterPro" id="IPR011701">
    <property type="entry name" value="MFS"/>
</dbReference>
<dbReference type="CDD" id="cd17394">
    <property type="entry name" value="MFS_FucP_like"/>
    <property type="match status" value="1"/>
</dbReference>
<feature type="transmembrane region" description="Helical" evidence="11">
    <location>
        <begin position="29"/>
        <end position="50"/>
    </location>
</feature>
<gene>
    <name evidence="13" type="ORF">HX018_17590</name>
</gene>
<feature type="transmembrane region" description="Helical" evidence="11">
    <location>
        <begin position="388"/>
        <end position="408"/>
    </location>
</feature>
<accession>A0ABT7NSE9</accession>
<dbReference type="Pfam" id="PF07690">
    <property type="entry name" value="MFS_1"/>
    <property type="match status" value="1"/>
</dbReference>
<evidence type="ECO:0000256" key="10">
    <source>
        <dbReference type="ARBA" id="ARBA00023136"/>
    </source>
</evidence>
<comment type="caution">
    <text evidence="13">The sequence shown here is derived from an EMBL/GenBank/DDBJ whole genome shotgun (WGS) entry which is preliminary data.</text>
</comment>
<dbReference type="PANTHER" id="PTHR43702">
    <property type="entry name" value="L-FUCOSE-PROTON SYMPORTER"/>
    <property type="match status" value="1"/>
</dbReference>
<keyword evidence="5" id="KW-1003">Cell membrane</keyword>
<keyword evidence="9 11" id="KW-1133">Transmembrane helix</keyword>
<dbReference type="InterPro" id="IPR050375">
    <property type="entry name" value="MFS_TsgA-like"/>
</dbReference>
<dbReference type="EMBL" id="JACAGK010000068">
    <property type="protein sequence ID" value="MDM1050056.1"/>
    <property type="molecule type" value="Genomic_DNA"/>
</dbReference>
<name>A0ABT7NSE9_9SPHI</name>
<evidence type="ECO:0000256" key="9">
    <source>
        <dbReference type="ARBA" id="ARBA00022989"/>
    </source>
</evidence>
<evidence type="ECO:0000256" key="1">
    <source>
        <dbReference type="ARBA" id="ARBA00003321"/>
    </source>
</evidence>
<reference evidence="13" key="1">
    <citation type="submission" date="2020-06" db="EMBL/GenBank/DDBJ databases">
        <authorList>
            <person name="Dong N."/>
        </authorList>
    </citation>
    <scope>NUCLEOTIDE SEQUENCE</scope>
    <source>
        <strain evidence="13">R1692</strain>
    </source>
</reference>
<sequence>MANFSIDNSNVDNSNVDNIDQNEVNYTSALITMAVLYLMMGFITCLNDTLVPFFKNGFDLTYAQSSLVQFYFFITYGIMSIPAGRLVGKIGYKKGIVVGFAIASLGAFLFYPASFLHQYSLFLMALFVLAIGIVLLQVAANPYITALGSPKTASSRLSLIQGMGSIGTTIAPIFGAYFILDSLNTRQDSSAALVFPYMGIAITLVLIALIVSKLNLPTIKNSSDAGMNHVTKLLSNRNLSLGIVAIFCYVGAEVAIGTFLTNYIGDVLSIPESSANIFVSIYWGSMLIGRLIGAFLLKFLKPSKVLMVSALFAFGFIGISIFSEGVLSAYSMVAVGFFNSIMFAIIFSLAVRGLGPQTTKASGYLSSAIVGGAVISYLQGVMIDNFNWSIAFMLPMACYAFIAFYGYFQHRALQKKSSKLAIPSKKH</sequence>
<feature type="transmembrane region" description="Helical" evidence="11">
    <location>
        <begin position="95"/>
        <end position="113"/>
    </location>
</feature>
<dbReference type="PROSITE" id="PS50850">
    <property type="entry name" value="MFS"/>
    <property type="match status" value="1"/>
</dbReference>
<feature type="transmembrane region" description="Helical" evidence="11">
    <location>
        <begin position="363"/>
        <end position="382"/>
    </location>
</feature>
<feature type="transmembrane region" description="Helical" evidence="11">
    <location>
        <begin position="119"/>
        <end position="138"/>
    </location>
</feature>
<feature type="transmembrane region" description="Helical" evidence="11">
    <location>
        <begin position="329"/>
        <end position="351"/>
    </location>
</feature>
<feature type="transmembrane region" description="Helical" evidence="11">
    <location>
        <begin position="159"/>
        <end position="180"/>
    </location>
</feature>
<evidence type="ECO:0000256" key="5">
    <source>
        <dbReference type="ARBA" id="ARBA00022475"/>
    </source>
</evidence>
<dbReference type="InterPro" id="IPR005964">
    <property type="entry name" value="Glc/Gal_transptr_bac"/>
</dbReference>
<feature type="transmembrane region" description="Helical" evidence="11">
    <location>
        <begin position="192"/>
        <end position="211"/>
    </location>
</feature>
<keyword evidence="14" id="KW-1185">Reference proteome</keyword>
<proteinExistence type="inferred from homology"/>
<evidence type="ECO:0000313" key="14">
    <source>
        <dbReference type="Proteomes" id="UP001170954"/>
    </source>
</evidence>
<dbReference type="SUPFAM" id="SSF103473">
    <property type="entry name" value="MFS general substrate transporter"/>
    <property type="match status" value="1"/>
</dbReference>
<dbReference type="Gene3D" id="1.20.1250.20">
    <property type="entry name" value="MFS general substrate transporter like domains"/>
    <property type="match status" value="2"/>
</dbReference>
<evidence type="ECO:0000256" key="11">
    <source>
        <dbReference type="SAM" id="Phobius"/>
    </source>
</evidence>
<evidence type="ECO:0000256" key="6">
    <source>
        <dbReference type="ARBA" id="ARBA00022519"/>
    </source>
</evidence>
<dbReference type="InterPro" id="IPR020846">
    <property type="entry name" value="MFS_dom"/>
</dbReference>
<feature type="transmembrane region" description="Helical" evidence="11">
    <location>
        <begin position="304"/>
        <end position="323"/>
    </location>
</feature>
<feature type="transmembrane region" description="Helical" evidence="11">
    <location>
        <begin position="277"/>
        <end position="297"/>
    </location>
</feature>
<keyword evidence="10 11" id="KW-0472">Membrane</keyword>
<feature type="transmembrane region" description="Helical" evidence="11">
    <location>
        <begin position="70"/>
        <end position="88"/>
    </location>
</feature>
<dbReference type="NCBIfam" id="TIGR01272">
    <property type="entry name" value="gluP"/>
    <property type="match status" value="1"/>
</dbReference>
<organism evidence="13 14">
    <name type="scientific">Sphingobacterium hotanense</name>
    <dbReference type="NCBI Taxonomy" id="649196"/>
    <lineage>
        <taxon>Bacteria</taxon>
        <taxon>Pseudomonadati</taxon>
        <taxon>Bacteroidota</taxon>
        <taxon>Sphingobacteriia</taxon>
        <taxon>Sphingobacteriales</taxon>
        <taxon>Sphingobacteriaceae</taxon>
        <taxon>Sphingobacterium</taxon>
    </lineage>
</organism>
<keyword evidence="7" id="KW-0762">Sugar transport</keyword>
<evidence type="ECO:0000256" key="7">
    <source>
        <dbReference type="ARBA" id="ARBA00022597"/>
    </source>
</evidence>
<evidence type="ECO:0000256" key="8">
    <source>
        <dbReference type="ARBA" id="ARBA00022692"/>
    </source>
</evidence>
<dbReference type="InterPro" id="IPR036259">
    <property type="entry name" value="MFS_trans_sf"/>
</dbReference>